<evidence type="ECO:0008006" key="3">
    <source>
        <dbReference type="Google" id="ProtNLM"/>
    </source>
</evidence>
<protein>
    <recommendedName>
        <fullName evidence="3">RNase H type-1 domain-containing protein</fullName>
    </recommendedName>
</protein>
<dbReference type="PhylomeDB" id="T1IK55"/>
<evidence type="ECO:0000313" key="2">
    <source>
        <dbReference type="Proteomes" id="UP000014500"/>
    </source>
</evidence>
<accession>T1IK55</accession>
<evidence type="ECO:0000313" key="1">
    <source>
        <dbReference type="EnsemblMetazoa" id="SMAR001291-PA"/>
    </source>
</evidence>
<dbReference type="EMBL" id="AFFK01015044">
    <property type="status" value="NOT_ANNOTATED_CDS"/>
    <property type="molecule type" value="Genomic_DNA"/>
</dbReference>
<name>T1IK55_STRMM</name>
<dbReference type="Proteomes" id="UP000014500">
    <property type="component" value="Unassembled WGS sequence"/>
</dbReference>
<sequence length="228" mass="25287">MLKTKFLRVGNYESHCSLDHDARNELNCWVKNLDFCKGRSLIPKPVSLVITTDACNTGHRGWGAVCNNVKISEKFSSFELKKHINVLGLLGAYLALKSFARNSSDSSIKIRIDNTSAVAAINHLGSPLSPELTALAQDIWSWAMAHNLNIIAEHNPGAKNIKADAASRGSVKDSEDWKLDPVIFSRISNLWGPFSIDLFASHHNHQFCSFFSWRPNPSALAFIALIQD</sequence>
<dbReference type="PANTHER" id="PTHR33050">
    <property type="entry name" value="REVERSE TRANSCRIPTASE DOMAIN-CONTAINING PROTEIN"/>
    <property type="match status" value="1"/>
</dbReference>
<reference evidence="2" key="1">
    <citation type="submission" date="2011-05" db="EMBL/GenBank/DDBJ databases">
        <authorList>
            <person name="Richards S.R."/>
            <person name="Qu J."/>
            <person name="Jiang H."/>
            <person name="Jhangiani S.N."/>
            <person name="Agravi P."/>
            <person name="Goodspeed R."/>
            <person name="Gross S."/>
            <person name="Mandapat C."/>
            <person name="Jackson L."/>
            <person name="Mathew T."/>
            <person name="Pu L."/>
            <person name="Thornton R."/>
            <person name="Saada N."/>
            <person name="Wilczek-Boney K.B."/>
            <person name="Lee S."/>
            <person name="Kovar C."/>
            <person name="Wu Y."/>
            <person name="Scherer S.E."/>
            <person name="Worley K.C."/>
            <person name="Muzny D.M."/>
            <person name="Gibbs R."/>
        </authorList>
    </citation>
    <scope>NUCLEOTIDE SEQUENCE</scope>
    <source>
        <strain evidence="2">Brora</strain>
    </source>
</reference>
<dbReference type="Gene3D" id="3.30.420.10">
    <property type="entry name" value="Ribonuclease H-like superfamily/Ribonuclease H"/>
    <property type="match status" value="1"/>
</dbReference>
<dbReference type="EnsemblMetazoa" id="SMAR001291-RA">
    <property type="protein sequence ID" value="SMAR001291-PA"/>
    <property type="gene ID" value="SMAR001291"/>
</dbReference>
<dbReference type="AlphaFoldDB" id="T1IK55"/>
<reference evidence="1" key="2">
    <citation type="submission" date="2015-02" db="UniProtKB">
        <authorList>
            <consortium name="EnsemblMetazoa"/>
        </authorList>
    </citation>
    <scope>IDENTIFICATION</scope>
</reference>
<dbReference type="GO" id="GO:0003676">
    <property type="term" value="F:nucleic acid binding"/>
    <property type="evidence" value="ECO:0007669"/>
    <property type="project" value="InterPro"/>
</dbReference>
<keyword evidence="2" id="KW-1185">Reference proteome</keyword>
<dbReference type="SUPFAM" id="SSF53098">
    <property type="entry name" value="Ribonuclease H-like"/>
    <property type="match status" value="1"/>
</dbReference>
<dbReference type="PANTHER" id="PTHR33050:SF7">
    <property type="entry name" value="RIBONUCLEASE H"/>
    <property type="match status" value="1"/>
</dbReference>
<dbReference type="InterPro" id="IPR052055">
    <property type="entry name" value="Hepadnavirus_pol/RT"/>
</dbReference>
<dbReference type="STRING" id="126957.T1IK55"/>
<organism evidence="1 2">
    <name type="scientific">Strigamia maritima</name>
    <name type="common">European centipede</name>
    <name type="synonym">Geophilus maritimus</name>
    <dbReference type="NCBI Taxonomy" id="126957"/>
    <lineage>
        <taxon>Eukaryota</taxon>
        <taxon>Metazoa</taxon>
        <taxon>Ecdysozoa</taxon>
        <taxon>Arthropoda</taxon>
        <taxon>Myriapoda</taxon>
        <taxon>Chilopoda</taxon>
        <taxon>Pleurostigmophora</taxon>
        <taxon>Geophilomorpha</taxon>
        <taxon>Linotaeniidae</taxon>
        <taxon>Strigamia</taxon>
    </lineage>
</organism>
<dbReference type="HOGENOM" id="CLU_1216115_0_0_1"/>
<dbReference type="OMA" id="ISAMNCR"/>
<dbReference type="InterPro" id="IPR012337">
    <property type="entry name" value="RNaseH-like_sf"/>
</dbReference>
<dbReference type="CDD" id="cd09275">
    <property type="entry name" value="RNase_HI_RT_DIRS1"/>
    <property type="match status" value="1"/>
</dbReference>
<dbReference type="eggNOG" id="KOG0017">
    <property type="taxonomic scope" value="Eukaryota"/>
</dbReference>
<dbReference type="InterPro" id="IPR036397">
    <property type="entry name" value="RNaseH_sf"/>
</dbReference>
<proteinExistence type="predicted"/>